<organism evidence="1 2">
    <name type="scientific">Belnapia mucosa</name>
    <dbReference type="NCBI Taxonomy" id="2804532"/>
    <lineage>
        <taxon>Bacteria</taxon>
        <taxon>Pseudomonadati</taxon>
        <taxon>Pseudomonadota</taxon>
        <taxon>Alphaproteobacteria</taxon>
        <taxon>Acetobacterales</taxon>
        <taxon>Roseomonadaceae</taxon>
        <taxon>Belnapia</taxon>
    </lineage>
</organism>
<evidence type="ECO:0000313" key="1">
    <source>
        <dbReference type="EMBL" id="MBL6457414.1"/>
    </source>
</evidence>
<comment type="caution">
    <text evidence="1">The sequence shown here is derived from an EMBL/GenBank/DDBJ whole genome shotgun (WGS) entry which is preliminary data.</text>
</comment>
<protein>
    <submittedName>
        <fullName evidence="1">Uncharacterized protein</fullName>
    </submittedName>
</protein>
<dbReference type="EMBL" id="JAEUXJ010000008">
    <property type="protein sequence ID" value="MBL6457414.1"/>
    <property type="molecule type" value="Genomic_DNA"/>
</dbReference>
<keyword evidence="2" id="KW-1185">Reference proteome</keyword>
<evidence type="ECO:0000313" key="2">
    <source>
        <dbReference type="Proteomes" id="UP000606490"/>
    </source>
</evidence>
<reference evidence="1 2" key="1">
    <citation type="submission" date="2021-01" db="EMBL/GenBank/DDBJ databases">
        <title>Belnapia mucosa sp. nov. and Belnapia arida sp. nov., isolated from the Tabernas Desert (Almeria, Spain).</title>
        <authorList>
            <person name="Molina-Menor E."/>
            <person name="Vidal-Verdu A."/>
            <person name="Calonge A."/>
            <person name="Satari L."/>
            <person name="Pereto Magraner J."/>
            <person name="Porcar Miralles M."/>
        </authorList>
    </citation>
    <scope>NUCLEOTIDE SEQUENCE [LARGE SCALE GENOMIC DNA]</scope>
    <source>
        <strain evidence="1 2">T6</strain>
    </source>
</reference>
<name>A0ABS1V9K0_9PROT</name>
<dbReference type="Proteomes" id="UP000606490">
    <property type="component" value="Unassembled WGS sequence"/>
</dbReference>
<sequence>MGEAQDIVDYATQPTDYLPHVITRCIDKANKHGYRVRFALNGADVVVHPGQSAAEVDAEVQRQWQAAAERRVPKETSANSD</sequence>
<proteinExistence type="predicted"/>
<gene>
    <name evidence="1" type="ORF">JMJ55_18935</name>
</gene>
<dbReference type="RefSeq" id="WP_202827155.1">
    <property type="nucleotide sequence ID" value="NZ_JAEUXJ010000008.1"/>
</dbReference>
<accession>A0ABS1V9K0</accession>